<reference evidence="1 2" key="1">
    <citation type="journal article" date="2018" name="Genome Biol. Evol.">
        <title>Multiple Roots of Fruiting Body Formation in Amoebozoa.</title>
        <authorList>
            <person name="Hillmann F."/>
            <person name="Forbes G."/>
            <person name="Novohradska S."/>
            <person name="Ferling I."/>
            <person name="Riege K."/>
            <person name="Groth M."/>
            <person name="Westermann M."/>
            <person name="Marz M."/>
            <person name="Spaller T."/>
            <person name="Winckler T."/>
            <person name="Schaap P."/>
            <person name="Glockner G."/>
        </authorList>
    </citation>
    <scope>NUCLEOTIDE SEQUENCE [LARGE SCALE GENOMIC DNA]</scope>
    <source>
        <strain evidence="1 2">Jena</strain>
    </source>
</reference>
<dbReference type="InterPro" id="IPR012337">
    <property type="entry name" value="RNaseH-like_sf"/>
</dbReference>
<proteinExistence type="predicted"/>
<dbReference type="AlphaFoldDB" id="A0A2P6MUJ5"/>
<evidence type="ECO:0000313" key="2">
    <source>
        <dbReference type="Proteomes" id="UP000241769"/>
    </source>
</evidence>
<dbReference type="Proteomes" id="UP000241769">
    <property type="component" value="Unassembled WGS sequence"/>
</dbReference>
<sequence length="206" mass="22771">MRPKPFFVHMKSLVGCVHLSLDGWTSDNGNSFQGIILHRINQNKKDNPLVILTLALDLASAIAASVEQVAEEYGIVNRTWAMILDNCSTNTAMRAWKVVSRLQAAFTLFKTQKEKLDNFGQEEKNNKDCAPGSASALVGEDEGLNFDSPLADSDKEDGTPYESLYMLDKGEQDCLDDQVFLESIVDVEATDQVDDNHAQYAVVLPV</sequence>
<keyword evidence="2" id="KW-1185">Reference proteome</keyword>
<comment type="caution">
    <text evidence="1">The sequence shown here is derived from an EMBL/GenBank/DDBJ whole genome shotgun (WGS) entry which is preliminary data.</text>
</comment>
<dbReference type="EMBL" id="MDYQ01000390">
    <property type="protein sequence ID" value="PRP75391.1"/>
    <property type="molecule type" value="Genomic_DNA"/>
</dbReference>
<evidence type="ECO:0000313" key="1">
    <source>
        <dbReference type="EMBL" id="PRP75391.1"/>
    </source>
</evidence>
<name>A0A2P6MUJ5_9EUKA</name>
<organism evidence="1 2">
    <name type="scientific">Planoprotostelium fungivorum</name>
    <dbReference type="NCBI Taxonomy" id="1890364"/>
    <lineage>
        <taxon>Eukaryota</taxon>
        <taxon>Amoebozoa</taxon>
        <taxon>Evosea</taxon>
        <taxon>Variosea</taxon>
        <taxon>Cavosteliida</taxon>
        <taxon>Cavosteliaceae</taxon>
        <taxon>Planoprotostelium</taxon>
    </lineage>
</organism>
<gene>
    <name evidence="1" type="ORF">PROFUN_15727</name>
</gene>
<evidence type="ECO:0008006" key="3">
    <source>
        <dbReference type="Google" id="ProtNLM"/>
    </source>
</evidence>
<protein>
    <recommendedName>
        <fullName evidence="3">DUF659 domain-containing protein</fullName>
    </recommendedName>
</protein>
<dbReference type="InParanoid" id="A0A2P6MUJ5"/>
<dbReference type="SUPFAM" id="SSF53098">
    <property type="entry name" value="Ribonuclease H-like"/>
    <property type="match status" value="1"/>
</dbReference>
<accession>A0A2P6MUJ5</accession>